<sequence>MIFHDVEQNTDEWQALRLGKATASKFACFMANDGKAWGEPAKEYALQLALEIETGRKAENGFSNEHMERGHEQEPVARMLYEEETFTDVGNGGFFCWGRWGDSPDGLPGDGVVEIKAVIAKTHYATLRRGSFDPSYRWQLVGHLDCTGRDWVDFVSYCSDFPEGRQLYVYRLTRDQCADELKRLQDRRAAFIELVDETLSKIRS</sequence>
<feature type="domain" description="YqaJ viral recombinase" evidence="1">
    <location>
        <begin position="12"/>
        <end position="149"/>
    </location>
</feature>
<dbReference type="InterPro" id="IPR019080">
    <property type="entry name" value="YqaJ_viral_recombinase"/>
</dbReference>
<dbReference type="PANTHER" id="PTHR46609:SF6">
    <property type="entry name" value="EXONUCLEASE, PHAGE-TYPE_RECB, C-TERMINAL DOMAIN-CONTAINING PROTEIN-RELATED"/>
    <property type="match status" value="1"/>
</dbReference>
<comment type="caution">
    <text evidence="2">The sequence shown here is derived from an EMBL/GenBank/DDBJ whole genome shotgun (WGS) entry which is preliminary data.</text>
</comment>
<proteinExistence type="predicted"/>
<dbReference type="RefSeq" id="WP_197426999.1">
    <property type="nucleotide sequence ID" value="NZ_WOXT01000001.1"/>
</dbReference>
<gene>
    <name evidence="2" type="ORF">GN331_04845</name>
</gene>
<accession>A0A7C9HR03</accession>
<evidence type="ECO:0000313" key="3">
    <source>
        <dbReference type="Proteomes" id="UP000479692"/>
    </source>
</evidence>
<keyword evidence="3" id="KW-1185">Reference proteome</keyword>
<dbReference type="Pfam" id="PF09588">
    <property type="entry name" value="YqaJ"/>
    <property type="match status" value="1"/>
</dbReference>
<name>A0A7C9HR03_9GAMM</name>
<dbReference type="InterPro" id="IPR011335">
    <property type="entry name" value="Restrct_endonuc-II-like"/>
</dbReference>
<reference evidence="2 3" key="1">
    <citation type="submission" date="2019-12" db="EMBL/GenBank/DDBJ databases">
        <authorList>
            <person name="Xu J."/>
        </authorList>
    </citation>
    <scope>NUCLEOTIDE SEQUENCE [LARGE SCALE GENOMIC DNA]</scope>
    <source>
        <strain evidence="2 3">HX-5-24</strain>
    </source>
</reference>
<dbReference type="InterPro" id="IPR051703">
    <property type="entry name" value="NF-kappa-B_Signaling_Reg"/>
</dbReference>
<dbReference type="EMBL" id="WOXT01000001">
    <property type="protein sequence ID" value="MUV13533.1"/>
    <property type="molecule type" value="Genomic_DNA"/>
</dbReference>
<dbReference type="InterPro" id="IPR011604">
    <property type="entry name" value="PDDEXK-like_dom_sf"/>
</dbReference>
<dbReference type="Proteomes" id="UP000479692">
    <property type="component" value="Unassembled WGS sequence"/>
</dbReference>
<evidence type="ECO:0000259" key="1">
    <source>
        <dbReference type="Pfam" id="PF09588"/>
    </source>
</evidence>
<dbReference type="SUPFAM" id="SSF52980">
    <property type="entry name" value="Restriction endonuclease-like"/>
    <property type="match status" value="1"/>
</dbReference>
<organism evidence="2 3">
    <name type="scientific">Noviluteimonas gilva</name>
    <dbReference type="NCBI Taxonomy" id="2682097"/>
    <lineage>
        <taxon>Bacteria</taxon>
        <taxon>Pseudomonadati</taxon>
        <taxon>Pseudomonadota</taxon>
        <taxon>Gammaproteobacteria</taxon>
        <taxon>Lysobacterales</taxon>
        <taxon>Lysobacteraceae</taxon>
        <taxon>Noviluteimonas</taxon>
    </lineage>
</organism>
<dbReference type="Gene3D" id="3.90.320.10">
    <property type="match status" value="1"/>
</dbReference>
<evidence type="ECO:0000313" key="2">
    <source>
        <dbReference type="EMBL" id="MUV13533.1"/>
    </source>
</evidence>
<protein>
    <submittedName>
        <fullName evidence="2">YqaJ-like viral recombinase</fullName>
    </submittedName>
</protein>
<dbReference type="AlphaFoldDB" id="A0A7C9HR03"/>
<dbReference type="PANTHER" id="PTHR46609">
    <property type="entry name" value="EXONUCLEASE, PHAGE-TYPE/RECB, C-TERMINAL DOMAIN-CONTAINING PROTEIN"/>
    <property type="match status" value="1"/>
</dbReference>